<evidence type="ECO:0000313" key="2">
    <source>
        <dbReference type="Proteomes" id="UP000759103"/>
    </source>
</evidence>
<comment type="caution">
    <text evidence="1">The sequence shown here is derived from an EMBL/GenBank/DDBJ whole genome shotgun (WGS) entry which is preliminary data.</text>
</comment>
<accession>A0ABS7BNC4</accession>
<dbReference type="RefSeq" id="WP_219748498.1">
    <property type="nucleotide sequence ID" value="NZ_JAHXZN010000002.1"/>
</dbReference>
<sequence length="59" mass="6629">MRDSETFTANAVRCREEADAATLDNVRDRCLRAEAAWVAMASRSRRSEKARDDRVATVA</sequence>
<dbReference type="Proteomes" id="UP000759103">
    <property type="component" value="Unassembled WGS sequence"/>
</dbReference>
<dbReference type="EMBL" id="JAHXZN010000002">
    <property type="protein sequence ID" value="MBW6531114.1"/>
    <property type="molecule type" value="Genomic_DNA"/>
</dbReference>
<organism evidence="1 2">
    <name type="scientific">Sphingomonas citri</name>
    <dbReference type="NCBI Taxonomy" id="2862499"/>
    <lineage>
        <taxon>Bacteria</taxon>
        <taxon>Pseudomonadati</taxon>
        <taxon>Pseudomonadota</taxon>
        <taxon>Alphaproteobacteria</taxon>
        <taxon>Sphingomonadales</taxon>
        <taxon>Sphingomonadaceae</taxon>
        <taxon>Sphingomonas</taxon>
    </lineage>
</organism>
<evidence type="ECO:0000313" key="1">
    <source>
        <dbReference type="EMBL" id="MBW6531114.1"/>
    </source>
</evidence>
<reference evidence="1 2" key="1">
    <citation type="submission" date="2021-07" db="EMBL/GenBank/DDBJ databases">
        <title>Sphingomonas sp.</title>
        <authorList>
            <person name="Feng G."/>
            <person name="Li J."/>
            <person name="Pan M."/>
        </authorList>
    </citation>
    <scope>NUCLEOTIDE SEQUENCE [LARGE SCALE GENOMIC DNA]</scope>
    <source>
        <strain evidence="1 2">RRHST34</strain>
    </source>
</reference>
<gene>
    <name evidence="1" type="ORF">KZ820_10240</name>
</gene>
<name>A0ABS7BNC4_9SPHN</name>
<protein>
    <submittedName>
        <fullName evidence="1">Uncharacterized protein</fullName>
    </submittedName>
</protein>
<keyword evidence="2" id="KW-1185">Reference proteome</keyword>
<proteinExistence type="predicted"/>